<dbReference type="AlphaFoldDB" id="A0A210QY58"/>
<accession>A0A210QY58</accession>
<organism evidence="1 2">
    <name type="scientific">Mizuhopecten yessoensis</name>
    <name type="common">Japanese scallop</name>
    <name type="synonym">Patinopecten yessoensis</name>
    <dbReference type="NCBI Taxonomy" id="6573"/>
    <lineage>
        <taxon>Eukaryota</taxon>
        <taxon>Metazoa</taxon>
        <taxon>Spiralia</taxon>
        <taxon>Lophotrochozoa</taxon>
        <taxon>Mollusca</taxon>
        <taxon>Bivalvia</taxon>
        <taxon>Autobranchia</taxon>
        <taxon>Pteriomorphia</taxon>
        <taxon>Pectinida</taxon>
        <taxon>Pectinoidea</taxon>
        <taxon>Pectinidae</taxon>
        <taxon>Mizuhopecten</taxon>
    </lineage>
</organism>
<gene>
    <name evidence="1" type="ORF">KP79_PYT05267</name>
</gene>
<keyword evidence="2" id="KW-1185">Reference proteome</keyword>
<reference evidence="1 2" key="1">
    <citation type="journal article" date="2017" name="Nat. Ecol. Evol.">
        <title>Scallop genome provides insights into evolution of bilaterian karyotype and development.</title>
        <authorList>
            <person name="Wang S."/>
            <person name="Zhang J."/>
            <person name="Jiao W."/>
            <person name="Li J."/>
            <person name="Xun X."/>
            <person name="Sun Y."/>
            <person name="Guo X."/>
            <person name="Huan P."/>
            <person name="Dong B."/>
            <person name="Zhang L."/>
            <person name="Hu X."/>
            <person name="Sun X."/>
            <person name="Wang J."/>
            <person name="Zhao C."/>
            <person name="Wang Y."/>
            <person name="Wang D."/>
            <person name="Huang X."/>
            <person name="Wang R."/>
            <person name="Lv J."/>
            <person name="Li Y."/>
            <person name="Zhang Z."/>
            <person name="Liu B."/>
            <person name="Lu W."/>
            <person name="Hui Y."/>
            <person name="Liang J."/>
            <person name="Zhou Z."/>
            <person name="Hou R."/>
            <person name="Li X."/>
            <person name="Liu Y."/>
            <person name="Li H."/>
            <person name="Ning X."/>
            <person name="Lin Y."/>
            <person name="Zhao L."/>
            <person name="Xing Q."/>
            <person name="Dou J."/>
            <person name="Li Y."/>
            <person name="Mao J."/>
            <person name="Guo H."/>
            <person name="Dou H."/>
            <person name="Li T."/>
            <person name="Mu C."/>
            <person name="Jiang W."/>
            <person name="Fu Q."/>
            <person name="Fu X."/>
            <person name="Miao Y."/>
            <person name="Liu J."/>
            <person name="Yu Q."/>
            <person name="Li R."/>
            <person name="Liao H."/>
            <person name="Li X."/>
            <person name="Kong Y."/>
            <person name="Jiang Z."/>
            <person name="Chourrout D."/>
            <person name="Li R."/>
            <person name="Bao Z."/>
        </authorList>
    </citation>
    <scope>NUCLEOTIDE SEQUENCE [LARGE SCALE GENOMIC DNA]</scope>
    <source>
        <strain evidence="1 2">PY_sf001</strain>
    </source>
</reference>
<dbReference type="OrthoDB" id="10021675at2759"/>
<dbReference type="EMBL" id="NEDP02001298">
    <property type="protein sequence ID" value="OWF53632.1"/>
    <property type="molecule type" value="Genomic_DNA"/>
</dbReference>
<name>A0A210QY58_MIZYE</name>
<sequence>MDRSWLYASLHVTKHLIQISISSQMLAGFFKQVVGGIKGIVDAASANISPFKVQVAKPEDHSGAAKREQIFQLSDIQIPNVVHKDEREK</sequence>
<comment type="caution">
    <text evidence="1">The sequence shown here is derived from an EMBL/GenBank/DDBJ whole genome shotgun (WGS) entry which is preliminary data.</text>
</comment>
<proteinExistence type="predicted"/>
<protein>
    <submittedName>
        <fullName evidence="1">Uncharacterized protein</fullName>
    </submittedName>
</protein>
<dbReference type="Proteomes" id="UP000242188">
    <property type="component" value="Unassembled WGS sequence"/>
</dbReference>
<evidence type="ECO:0000313" key="1">
    <source>
        <dbReference type="EMBL" id="OWF53632.1"/>
    </source>
</evidence>
<evidence type="ECO:0000313" key="2">
    <source>
        <dbReference type="Proteomes" id="UP000242188"/>
    </source>
</evidence>